<organism evidence="2 3">
    <name type="scientific">Bacillus cereus</name>
    <dbReference type="NCBI Taxonomy" id="1396"/>
    <lineage>
        <taxon>Bacteria</taxon>
        <taxon>Bacillati</taxon>
        <taxon>Bacillota</taxon>
        <taxon>Bacilli</taxon>
        <taxon>Bacillales</taxon>
        <taxon>Bacillaceae</taxon>
        <taxon>Bacillus</taxon>
        <taxon>Bacillus cereus group</taxon>
    </lineage>
</organism>
<accession>A0A2A7HQP7</accession>
<dbReference type="RefSeq" id="WP_097906400.1">
    <property type="nucleotide sequence ID" value="NZ_NVLK01000089.1"/>
</dbReference>
<dbReference type="Proteomes" id="UP000220006">
    <property type="component" value="Unassembled WGS sequence"/>
</dbReference>
<keyword evidence="1" id="KW-0175">Coiled coil</keyword>
<protein>
    <submittedName>
        <fullName evidence="2">Uncharacterized protein</fullName>
    </submittedName>
</protein>
<reference evidence="2 3" key="1">
    <citation type="submission" date="2017-09" db="EMBL/GenBank/DDBJ databases">
        <title>Large-scale bioinformatics analysis of Bacillus genomes uncovers conserved roles of natural products in bacterial physiology.</title>
        <authorList>
            <consortium name="Agbiome Team Llc"/>
            <person name="Bleich R.M."/>
            <person name="Grubbs K.J."/>
            <person name="Santa Maria K.C."/>
            <person name="Allen S.E."/>
            <person name="Farag S."/>
            <person name="Shank E.A."/>
            <person name="Bowers A."/>
        </authorList>
    </citation>
    <scope>NUCLEOTIDE SEQUENCE [LARGE SCALE GENOMIC DNA]</scope>
    <source>
        <strain evidence="2 3">AFS096845</strain>
    </source>
</reference>
<proteinExistence type="predicted"/>
<evidence type="ECO:0000313" key="3">
    <source>
        <dbReference type="Proteomes" id="UP000220006"/>
    </source>
</evidence>
<evidence type="ECO:0000256" key="1">
    <source>
        <dbReference type="SAM" id="Coils"/>
    </source>
</evidence>
<comment type="caution">
    <text evidence="2">The sequence shown here is derived from an EMBL/GenBank/DDBJ whole genome shotgun (WGS) entry which is preliminary data.</text>
</comment>
<dbReference type="EMBL" id="NVLK01000089">
    <property type="protein sequence ID" value="PEC18985.1"/>
    <property type="molecule type" value="Genomic_DNA"/>
</dbReference>
<dbReference type="AlphaFoldDB" id="A0A2A7HQP7"/>
<gene>
    <name evidence="2" type="ORF">COM96_27580</name>
</gene>
<feature type="coiled-coil region" evidence="1">
    <location>
        <begin position="66"/>
        <end position="135"/>
    </location>
</feature>
<name>A0A2A7HQP7_BACCE</name>
<sequence length="243" mass="28421">MSVWDRPQFTKKSRNLENYGTDISVKDQESIQKNKFDFREDVSRRIVDIKVQEEILSVNVSRYSNVDMVEMKLSSLQALIEFYEKKVEYYKKKYEDADKEVEDIVVSLGESEIENTQLTSELKEKTKRHQAFEDQKTKGISKGRPKVEISDEALEAAYNHMRENATVKDGKRRVSYAKAYRFLQKYYGYEGSDVHLVKSLRKKYSDLPKKKVNPLGLAVQEIMQNEIKKSNAKKSDPNESHEK</sequence>
<evidence type="ECO:0000313" key="2">
    <source>
        <dbReference type="EMBL" id="PEC18985.1"/>
    </source>
</evidence>